<gene>
    <name evidence="3" type="ORF">BJ085DRAFT_30464</name>
</gene>
<dbReference type="AlphaFoldDB" id="A0A4P9ZZF1"/>
<feature type="signal peptide" evidence="2">
    <location>
        <begin position="1"/>
        <end position="25"/>
    </location>
</feature>
<evidence type="ECO:0000313" key="3">
    <source>
        <dbReference type="EMBL" id="RKP38798.1"/>
    </source>
</evidence>
<evidence type="ECO:0000256" key="1">
    <source>
        <dbReference type="SAM" id="MobiDB-lite"/>
    </source>
</evidence>
<dbReference type="EMBL" id="ML002329">
    <property type="protein sequence ID" value="RKP38798.1"/>
    <property type="molecule type" value="Genomic_DNA"/>
</dbReference>
<proteinExistence type="predicted"/>
<dbReference type="Proteomes" id="UP000268162">
    <property type="component" value="Unassembled WGS sequence"/>
</dbReference>
<evidence type="ECO:0000256" key="2">
    <source>
        <dbReference type="SAM" id="SignalP"/>
    </source>
</evidence>
<organism evidence="3 4">
    <name type="scientific">Dimargaris cristalligena</name>
    <dbReference type="NCBI Taxonomy" id="215637"/>
    <lineage>
        <taxon>Eukaryota</taxon>
        <taxon>Fungi</taxon>
        <taxon>Fungi incertae sedis</taxon>
        <taxon>Zoopagomycota</taxon>
        <taxon>Kickxellomycotina</taxon>
        <taxon>Dimargaritomycetes</taxon>
        <taxon>Dimargaritales</taxon>
        <taxon>Dimargaritaceae</taxon>
        <taxon>Dimargaris</taxon>
    </lineage>
</organism>
<name>A0A4P9ZZF1_9FUNG</name>
<feature type="region of interest" description="Disordered" evidence="1">
    <location>
        <begin position="53"/>
        <end position="101"/>
    </location>
</feature>
<reference evidence="4" key="1">
    <citation type="journal article" date="2018" name="Nat. Microbiol.">
        <title>Leveraging single-cell genomics to expand the fungal tree of life.</title>
        <authorList>
            <person name="Ahrendt S.R."/>
            <person name="Quandt C.A."/>
            <person name="Ciobanu D."/>
            <person name="Clum A."/>
            <person name="Salamov A."/>
            <person name="Andreopoulos B."/>
            <person name="Cheng J.F."/>
            <person name="Woyke T."/>
            <person name="Pelin A."/>
            <person name="Henrissat B."/>
            <person name="Reynolds N.K."/>
            <person name="Benny G.L."/>
            <person name="Smith M.E."/>
            <person name="James T.Y."/>
            <person name="Grigoriev I.V."/>
        </authorList>
    </citation>
    <scope>NUCLEOTIDE SEQUENCE [LARGE SCALE GENOMIC DNA]</scope>
    <source>
        <strain evidence="4">RSA 468</strain>
    </source>
</reference>
<sequence>MRLPIILTCSLSGLVLLSVVQTTRGETHSAPTSLAFSPQLSIPTYTVVTLTPSPTADLPTAMGTNPPTDGARPTPPQSEGPLKQSPPPLPKRPTDRGISTLHQPLSAIPNSLEVSPAGLAMSAQAQILSENGIPGPSPSKINQAEMRKQVWRELNQFLENYRAESANNNNRHQPTVLPDTRPPEAHTSPLLQPILLSPVLQFQNSMQNIDPVETIKQHDATIREIVQKGIEAIVRNENSQTTTTASNLEDLEKYPEAIKAELVKAVEPIQQRKALFEQAMAAVIDQLKMINPRIPPLLSELSQMGNATDVERMRAVYDATQKLWVWENTAVKGWPNMKKILDHDFRIRLPIEVFKAATFEEGTAQLTLNRRKHDINRQMPPIYLEMATPQIHHTSSDAKRNWWEQELRRADETFQEMVALYRVVWDYLESIKQLKEQAKHNLPLVQQLWELHRYLYDVKLNAKTNFKP</sequence>
<evidence type="ECO:0000313" key="4">
    <source>
        <dbReference type="Proteomes" id="UP000268162"/>
    </source>
</evidence>
<keyword evidence="4" id="KW-1185">Reference proteome</keyword>
<keyword evidence="2" id="KW-0732">Signal</keyword>
<accession>A0A4P9ZZF1</accession>
<protein>
    <submittedName>
        <fullName evidence="3">Uncharacterized protein</fullName>
    </submittedName>
</protein>
<feature type="compositionally biased region" description="Pro residues" evidence="1">
    <location>
        <begin position="73"/>
        <end position="91"/>
    </location>
</feature>
<feature type="chain" id="PRO_5020517444" evidence="2">
    <location>
        <begin position="26"/>
        <end position="468"/>
    </location>
</feature>